<comment type="caution">
    <text evidence="1">The sequence shown here is derived from an EMBL/GenBank/DDBJ whole genome shotgun (WGS) entry which is preliminary data.</text>
</comment>
<gene>
    <name evidence="1" type="ORF">EVA_20849</name>
</gene>
<dbReference type="AlphaFoldDB" id="J9FUN6"/>
<dbReference type="Gene3D" id="2.120.10.30">
    <property type="entry name" value="TolB, C-terminal domain"/>
    <property type="match status" value="1"/>
</dbReference>
<dbReference type="EMBL" id="AMCI01008440">
    <property type="protein sequence ID" value="EJW91044.1"/>
    <property type="molecule type" value="Genomic_DNA"/>
</dbReference>
<sequence>MAEWIADFKYLPLETTDGSYMGQYRKVLFYKDRIYVFDIESNLVNIFDMHGKHIRTIGQKSDAPDGLVSLWGFLIDPFQDRVMLYDYFARKMVYYTLEGDFLFKRDMPFSSDQSAVALSPNCFILVGGSRLLNKQNGHLG</sequence>
<feature type="non-terminal residue" evidence="1">
    <location>
        <position position="140"/>
    </location>
</feature>
<evidence type="ECO:0000313" key="1">
    <source>
        <dbReference type="EMBL" id="EJW91044.1"/>
    </source>
</evidence>
<proteinExistence type="predicted"/>
<dbReference type="InterPro" id="IPR011042">
    <property type="entry name" value="6-blade_b-propeller_TolB-like"/>
</dbReference>
<accession>J9FUN6</accession>
<organism evidence="1">
    <name type="scientific">gut metagenome</name>
    <dbReference type="NCBI Taxonomy" id="749906"/>
    <lineage>
        <taxon>unclassified sequences</taxon>
        <taxon>metagenomes</taxon>
        <taxon>organismal metagenomes</taxon>
    </lineage>
</organism>
<dbReference type="Pfam" id="PF17170">
    <property type="entry name" value="DUF5128"/>
    <property type="match status" value="1"/>
</dbReference>
<name>J9FUN6_9ZZZZ</name>
<reference evidence="1" key="1">
    <citation type="journal article" date="2012" name="PLoS ONE">
        <title>Gene sets for utilization of primary and secondary nutrition supplies in the distal gut of endangered iberian lynx.</title>
        <authorList>
            <person name="Alcaide M."/>
            <person name="Messina E."/>
            <person name="Richter M."/>
            <person name="Bargiela R."/>
            <person name="Peplies J."/>
            <person name="Huws S.A."/>
            <person name="Newbold C.J."/>
            <person name="Golyshin P.N."/>
            <person name="Simon M.A."/>
            <person name="Lopez G."/>
            <person name="Yakimov M.M."/>
            <person name="Ferrer M."/>
        </authorList>
    </citation>
    <scope>NUCLEOTIDE SEQUENCE</scope>
</reference>
<protein>
    <submittedName>
        <fullName evidence="1">Uncharacterized protein</fullName>
    </submittedName>
</protein>
<dbReference type="SUPFAM" id="SSF101898">
    <property type="entry name" value="NHL repeat"/>
    <property type="match status" value="1"/>
</dbReference>